<gene>
    <name evidence="2" type="ORF">V1477_002795</name>
</gene>
<dbReference type="EMBL" id="JAYRBN010000028">
    <property type="protein sequence ID" value="KAL2749185.1"/>
    <property type="molecule type" value="Genomic_DNA"/>
</dbReference>
<evidence type="ECO:0000313" key="2">
    <source>
        <dbReference type="EMBL" id="KAL2749185.1"/>
    </source>
</evidence>
<evidence type="ECO:0000313" key="3">
    <source>
        <dbReference type="Proteomes" id="UP001607303"/>
    </source>
</evidence>
<name>A0ABD2CX38_VESMC</name>
<feature type="coiled-coil region" evidence="1">
    <location>
        <begin position="29"/>
        <end position="56"/>
    </location>
</feature>
<dbReference type="AlphaFoldDB" id="A0ABD2CX38"/>
<evidence type="ECO:0000256" key="1">
    <source>
        <dbReference type="SAM" id="Coils"/>
    </source>
</evidence>
<dbReference type="Proteomes" id="UP001607303">
    <property type="component" value="Unassembled WGS sequence"/>
</dbReference>
<proteinExistence type="predicted"/>
<comment type="caution">
    <text evidence="2">The sequence shown here is derived from an EMBL/GenBank/DDBJ whole genome shotgun (WGS) entry which is preliminary data.</text>
</comment>
<keyword evidence="1" id="KW-0175">Coiled coil</keyword>
<sequence>MRFQSLPIERLLITDRLCIYSTPNLTKDIKDYYQKYKILCKEVRNMKDELNEFTTQYNVDWINTNSNLINLSNVINNIKNKNTVLLSATRSAEDTLQELRNKFKQTEIVGYIYLSKLISCW</sequence>
<protein>
    <submittedName>
        <fullName evidence="2">Protein MLP1-like</fullName>
    </submittedName>
</protein>
<reference evidence="2 3" key="1">
    <citation type="journal article" date="2024" name="Ann. Entomol. Soc. Am.">
        <title>Genomic analyses of the southern and eastern yellowjacket wasps (Hymenoptera: Vespidae) reveal evolutionary signatures of social life.</title>
        <authorList>
            <person name="Catto M.A."/>
            <person name="Caine P.B."/>
            <person name="Orr S.E."/>
            <person name="Hunt B.G."/>
            <person name="Goodisman M.A.D."/>
        </authorList>
    </citation>
    <scope>NUCLEOTIDE SEQUENCE [LARGE SCALE GENOMIC DNA]</scope>
    <source>
        <strain evidence="2">232</strain>
        <tissue evidence="2">Head and thorax</tissue>
    </source>
</reference>
<accession>A0ABD2CX38</accession>
<keyword evidence="3" id="KW-1185">Reference proteome</keyword>
<organism evidence="2 3">
    <name type="scientific">Vespula maculifrons</name>
    <name type="common">Eastern yellow jacket</name>
    <name type="synonym">Wasp</name>
    <dbReference type="NCBI Taxonomy" id="7453"/>
    <lineage>
        <taxon>Eukaryota</taxon>
        <taxon>Metazoa</taxon>
        <taxon>Ecdysozoa</taxon>
        <taxon>Arthropoda</taxon>
        <taxon>Hexapoda</taxon>
        <taxon>Insecta</taxon>
        <taxon>Pterygota</taxon>
        <taxon>Neoptera</taxon>
        <taxon>Endopterygota</taxon>
        <taxon>Hymenoptera</taxon>
        <taxon>Apocrita</taxon>
        <taxon>Aculeata</taxon>
        <taxon>Vespoidea</taxon>
        <taxon>Vespidae</taxon>
        <taxon>Vespinae</taxon>
        <taxon>Vespula</taxon>
    </lineage>
</organism>